<reference evidence="1" key="1">
    <citation type="submission" date="2018-07" db="EMBL/GenBank/DDBJ databases">
        <authorList>
            <person name="Quirk P.G."/>
            <person name="Krulwich T.A."/>
        </authorList>
    </citation>
    <scope>NUCLEOTIDE SEQUENCE</scope>
</reference>
<dbReference type="GeneID" id="38279429"/>
<keyword evidence="1" id="KW-0934">Plastid</keyword>
<dbReference type="AlphaFoldDB" id="A0A386B1G3"/>
<sequence length="31" mass="3532">MTTLLLYLGMIGISMTLIIILFFGFLKIKLI</sequence>
<dbReference type="EMBL" id="MH591110">
    <property type="protein sequence ID" value="AYC65535.1"/>
    <property type="molecule type" value="Genomic_DNA"/>
</dbReference>
<proteinExistence type="predicted"/>
<evidence type="ECO:0000313" key="1">
    <source>
        <dbReference type="EMBL" id="AYC65535.1"/>
    </source>
</evidence>
<dbReference type="RefSeq" id="YP_009519511.1">
    <property type="nucleotide sequence ID" value="NC_039526.1"/>
</dbReference>
<accession>A0A386B1G3</accession>
<keyword evidence="1" id="KW-0150">Chloroplast</keyword>
<name>A0A386B1G3_9CHLO</name>
<gene>
    <name evidence="1" type="primary">petL</name>
</gene>
<reference evidence="1" key="2">
    <citation type="journal article" date="2019" name="Mol. Phylogenet. Evol.">
        <title>Reassessment of the classification of bryopsidales (chlorophyta) based on chloroplast phylogenomic analyses.</title>
        <authorList>
            <person name="Cremen M.C."/>
            <person name="Leliaert F."/>
            <person name="West J."/>
            <person name="Lam D.W."/>
            <person name="Shimada S."/>
            <person name="Lopez-Bautista J.M."/>
            <person name="Verbruggen H."/>
        </authorList>
    </citation>
    <scope>NUCLEOTIDE SEQUENCE</scope>
</reference>
<geneLocation type="chloroplast" evidence="1"/>
<protein>
    <submittedName>
        <fullName evidence="1">Cytochrome b6-f complex subunit 6</fullName>
    </submittedName>
</protein>
<organism evidence="1">
    <name type="scientific">Rhipiliopsis peltata</name>
    <dbReference type="NCBI Taxonomy" id="2320810"/>
    <lineage>
        <taxon>Eukaryota</taxon>
        <taxon>Viridiplantae</taxon>
        <taxon>Chlorophyta</taxon>
        <taxon>core chlorophytes</taxon>
        <taxon>Ulvophyceae</taxon>
        <taxon>TCBD clade</taxon>
        <taxon>Bryopsidales</taxon>
        <taxon>Halimedineae</taxon>
        <taxon>Halimedaceae</taxon>
        <taxon>Rhipiliopsideae</taxon>
        <taxon>Rhipiliopsis</taxon>
    </lineage>
</organism>